<accession>A0ABP1ADP5</accession>
<name>A0ABP1ADP5_9BRYO</name>
<gene>
    <name evidence="1" type="ORF">CSSPJE1EN2_LOCUS3649</name>
</gene>
<dbReference type="InterPro" id="IPR036691">
    <property type="entry name" value="Endo/exonu/phosph_ase_sf"/>
</dbReference>
<evidence type="ECO:0008006" key="3">
    <source>
        <dbReference type="Google" id="ProtNLM"/>
    </source>
</evidence>
<organism evidence="1 2">
    <name type="scientific">Sphagnum jensenii</name>
    <dbReference type="NCBI Taxonomy" id="128206"/>
    <lineage>
        <taxon>Eukaryota</taxon>
        <taxon>Viridiplantae</taxon>
        <taxon>Streptophyta</taxon>
        <taxon>Embryophyta</taxon>
        <taxon>Bryophyta</taxon>
        <taxon>Sphagnophytina</taxon>
        <taxon>Sphagnopsida</taxon>
        <taxon>Sphagnales</taxon>
        <taxon>Sphagnaceae</taxon>
        <taxon>Sphagnum</taxon>
    </lineage>
</organism>
<evidence type="ECO:0000313" key="2">
    <source>
        <dbReference type="Proteomes" id="UP001497522"/>
    </source>
</evidence>
<proteinExistence type="predicted"/>
<keyword evidence="2" id="KW-1185">Reference proteome</keyword>
<sequence length="105" mass="11677">MGCSQRINAGTAILVNRAIAPLIKEHVEGRAQFITLQSPDNGLLTIVNIYAPCSSNNRTPLWQKINQAEFASDHIILGGDFNHLEETDCRGTFDERQMHKREAAS</sequence>
<dbReference type="EMBL" id="OZ023712">
    <property type="protein sequence ID" value="CAK9860654.1"/>
    <property type="molecule type" value="Genomic_DNA"/>
</dbReference>
<dbReference type="SUPFAM" id="SSF56219">
    <property type="entry name" value="DNase I-like"/>
    <property type="match status" value="1"/>
</dbReference>
<protein>
    <recommendedName>
        <fullName evidence="3">Endonuclease/exonuclease/phosphatase domain-containing protein</fullName>
    </recommendedName>
</protein>
<reference evidence="1" key="1">
    <citation type="submission" date="2024-03" db="EMBL/GenBank/DDBJ databases">
        <authorList>
            <consortium name="ELIXIR-Norway"/>
            <consortium name="Elixir Norway"/>
        </authorList>
    </citation>
    <scope>NUCLEOTIDE SEQUENCE</scope>
</reference>
<evidence type="ECO:0000313" key="1">
    <source>
        <dbReference type="EMBL" id="CAK9860654.1"/>
    </source>
</evidence>
<dbReference type="Gene3D" id="3.60.10.10">
    <property type="entry name" value="Endonuclease/exonuclease/phosphatase"/>
    <property type="match status" value="1"/>
</dbReference>
<dbReference type="Proteomes" id="UP001497522">
    <property type="component" value="Chromosome 11"/>
</dbReference>